<dbReference type="OrthoDB" id="3264182at2759"/>
<name>J0WQ61_AURST</name>
<organism evidence="1 2">
    <name type="scientific">Auricularia subglabra (strain TFB-10046 / SS5)</name>
    <name type="common">White-rot fungus</name>
    <name type="synonym">Auricularia delicata (strain TFB10046)</name>
    <dbReference type="NCBI Taxonomy" id="717982"/>
    <lineage>
        <taxon>Eukaryota</taxon>
        <taxon>Fungi</taxon>
        <taxon>Dikarya</taxon>
        <taxon>Basidiomycota</taxon>
        <taxon>Agaricomycotina</taxon>
        <taxon>Agaricomycetes</taxon>
        <taxon>Auriculariales</taxon>
        <taxon>Auriculariaceae</taxon>
        <taxon>Auricularia</taxon>
    </lineage>
</organism>
<keyword evidence="2" id="KW-1185">Reference proteome</keyword>
<reference evidence="2" key="1">
    <citation type="journal article" date="2012" name="Science">
        <title>The Paleozoic origin of enzymatic lignin decomposition reconstructed from 31 fungal genomes.</title>
        <authorList>
            <person name="Floudas D."/>
            <person name="Binder M."/>
            <person name="Riley R."/>
            <person name="Barry K."/>
            <person name="Blanchette R.A."/>
            <person name="Henrissat B."/>
            <person name="Martinez A.T."/>
            <person name="Otillar R."/>
            <person name="Spatafora J.W."/>
            <person name="Yadav J.S."/>
            <person name="Aerts A."/>
            <person name="Benoit I."/>
            <person name="Boyd A."/>
            <person name="Carlson A."/>
            <person name="Copeland A."/>
            <person name="Coutinho P.M."/>
            <person name="de Vries R.P."/>
            <person name="Ferreira P."/>
            <person name="Findley K."/>
            <person name="Foster B."/>
            <person name="Gaskell J."/>
            <person name="Glotzer D."/>
            <person name="Gorecki P."/>
            <person name="Heitman J."/>
            <person name="Hesse C."/>
            <person name="Hori C."/>
            <person name="Igarashi K."/>
            <person name="Jurgens J.A."/>
            <person name="Kallen N."/>
            <person name="Kersten P."/>
            <person name="Kohler A."/>
            <person name="Kuees U."/>
            <person name="Kumar T.K.A."/>
            <person name="Kuo A."/>
            <person name="LaButti K."/>
            <person name="Larrondo L.F."/>
            <person name="Lindquist E."/>
            <person name="Ling A."/>
            <person name="Lombard V."/>
            <person name="Lucas S."/>
            <person name="Lundell T."/>
            <person name="Martin R."/>
            <person name="McLaughlin D.J."/>
            <person name="Morgenstern I."/>
            <person name="Morin E."/>
            <person name="Murat C."/>
            <person name="Nagy L.G."/>
            <person name="Nolan M."/>
            <person name="Ohm R.A."/>
            <person name="Patyshakuliyeva A."/>
            <person name="Rokas A."/>
            <person name="Ruiz-Duenas F.J."/>
            <person name="Sabat G."/>
            <person name="Salamov A."/>
            <person name="Samejima M."/>
            <person name="Schmutz J."/>
            <person name="Slot J.C."/>
            <person name="St John F."/>
            <person name="Stenlid J."/>
            <person name="Sun H."/>
            <person name="Sun S."/>
            <person name="Syed K."/>
            <person name="Tsang A."/>
            <person name="Wiebenga A."/>
            <person name="Young D."/>
            <person name="Pisabarro A."/>
            <person name="Eastwood D.C."/>
            <person name="Martin F."/>
            <person name="Cullen D."/>
            <person name="Grigoriev I.V."/>
            <person name="Hibbett D.S."/>
        </authorList>
    </citation>
    <scope>NUCLEOTIDE SEQUENCE [LARGE SCALE GENOMIC DNA]</scope>
    <source>
        <strain evidence="2">TFB10046</strain>
    </source>
</reference>
<dbReference type="SUPFAM" id="SSF46689">
    <property type="entry name" value="Homeodomain-like"/>
    <property type="match status" value="1"/>
</dbReference>
<sequence length="141" mass="16438">QISLEIDIPVRTIQRVLQRWRVLGDLISHPSKEGPPRILSEQHIKFVLGLLEHTPDLYLDEIVEELWYRHGVEIGLSTLYVNLKELGITTKFLSKRAAERLEEKRFLYIMQAGPETRERFVFVDESALNILNSFRTKGRAP</sequence>
<evidence type="ECO:0008006" key="3">
    <source>
        <dbReference type="Google" id="ProtNLM"/>
    </source>
</evidence>
<evidence type="ECO:0000313" key="2">
    <source>
        <dbReference type="Proteomes" id="UP000006514"/>
    </source>
</evidence>
<feature type="non-terminal residue" evidence="1">
    <location>
        <position position="1"/>
    </location>
</feature>
<dbReference type="AlphaFoldDB" id="J0WQ61"/>
<accession>J0WQ61</accession>
<protein>
    <recommendedName>
        <fullName evidence="3">Winged helix-turn helix domain-containing protein</fullName>
    </recommendedName>
</protein>
<dbReference type="Proteomes" id="UP000006514">
    <property type="component" value="Unassembled WGS sequence"/>
</dbReference>
<feature type="non-terminal residue" evidence="1">
    <location>
        <position position="141"/>
    </location>
</feature>
<gene>
    <name evidence="1" type="ORF">AURDEDRAFT_44484</name>
</gene>
<dbReference type="InterPro" id="IPR009057">
    <property type="entry name" value="Homeodomain-like_sf"/>
</dbReference>
<dbReference type="KEGG" id="adl:AURDEDRAFT_44484"/>
<evidence type="ECO:0000313" key="1">
    <source>
        <dbReference type="EMBL" id="EJD34595.1"/>
    </source>
</evidence>
<proteinExistence type="predicted"/>
<dbReference type="PANTHER" id="PTHR48472">
    <property type="entry name" value="TC1-LIKE TRANSPOSASE DDE DOMAIN-CONTAINING PROTEIN"/>
    <property type="match status" value="1"/>
</dbReference>
<dbReference type="InParanoid" id="J0WQ61"/>
<dbReference type="EMBL" id="JH687934">
    <property type="protein sequence ID" value="EJD34595.1"/>
    <property type="molecule type" value="Genomic_DNA"/>
</dbReference>
<dbReference type="PANTHER" id="PTHR48472:SF1">
    <property type="entry name" value="TC1-LIKE TRANSPOSASE DDE DOMAIN-CONTAINING PROTEIN"/>
    <property type="match status" value="1"/>
</dbReference>